<dbReference type="PIRSF" id="PIRSF001365">
    <property type="entry name" value="DHDPS"/>
    <property type="match status" value="1"/>
</dbReference>
<dbReference type="Pfam" id="PF00701">
    <property type="entry name" value="DHDPS"/>
    <property type="match status" value="1"/>
</dbReference>
<comment type="subcellular location">
    <subcellularLocation>
        <location evidence="1">Cytoplasm</location>
    </subcellularLocation>
</comment>
<dbReference type="AlphaFoldDB" id="A0ABD0SI07"/>
<evidence type="ECO:0000256" key="13">
    <source>
        <dbReference type="PIRSR" id="PIRSR001365-2"/>
    </source>
</evidence>
<comment type="subunit">
    <text evidence="4">Homotetramer.</text>
</comment>
<evidence type="ECO:0000256" key="8">
    <source>
        <dbReference type="ARBA" id="ARBA00023270"/>
    </source>
</evidence>
<dbReference type="PANTHER" id="PTHR12128">
    <property type="entry name" value="DIHYDRODIPICOLINATE SYNTHASE"/>
    <property type="match status" value="1"/>
</dbReference>
<comment type="catalytic activity">
    <reaction evidence="10">
        <text>aceneuramate = aldehydo-N-acetyl-D-mannosamine + pyruvate</text>
        <dbReference type="Rhea" id="RHEA:23296"/>
        <dbReference type="ChEBI" id="CHEBI:15361"/>
        <dbReference type="ChEBI" id="CHEBI:17122"/>
        <dbReference type="ChEBI" id="CHEBI:173083"/>
        <dbReference type="EC" id="4.1.3.3"/>
    </reaction>
</comment>
<evidence type="ECO:0000256" key="3">
    <source>
        <dbReference type="ARBA" id="ARBA00006324"/>
    </source>
</evidence>
<evidence type="ECO:0000256" key="9">
    <source>
        <dbReference type="ARBA" id="ARBA00023277"/>
    </source>
</evidence>
<gene>
    <name evidence="14" type="ORF">ABMA28_007578</name>
</gene>
<dbReference type="PRINTS" id="PR00146">
    <property type="entry name" value="DHPICSNTHASE"/>
</dbReference>
<evidence type="ECO:0000256" key="2">
    <source>
        <dbReference type="ARBA" id="ARBA00004878"/>
    </source>
</evidence>
<dbReference type="GO" id="GO:0005737">
    <property type="term" value="C:cytoplasm"/>
    <property type="evidence" value="ECO:0007669"/>
    <property type="project" value="UniProtKB-SubCell"/>
</dbReference>
<evidence type="ECO:0000256" key="10">
    <source>
        <dbReference type="ARBA" id="ARBA00044906"/>
    </source>
</evidence>
<evidence type="ECO:0000313" key="14">
    <source>
        <dbReference type="EMBL" id="KAL0819474.1"/>
    </source>
</evidence>
<feature type="active site" description="Proton donor/acceptor" evidence="12">
    <location>
        <position position="140"/>
    </location>
</feature>
<dbReference type="Proteomes" id="UP001549921">
    <property type="component" value="Unassembled WGS sequence"/>
</dbReference>
<feature type="binding site" evidence="13">
    <location>
        <position position="49"/>
    </location>
    <ligand>
        <name>pyruvate</name>
        <dbReference type="ChEBI" id="CHEBI:15361"/>
    </ligand>
</feature>
<feature type="binding site" evidence="13">
    <location>
        <position position="208"/>
    </location>
    <ligand>
        <name>pyruvate</name>
        <dbReference type="ChEBI" id="CHEBI:15361"/>
    </ligand>
</feature>
<dbReference type="SUPFAM" id="SSF51569">
    <property type="entry name" value="Aldolase"/>
    <property type="match status" value="1"/>
</dbReference>
<keyword evidence="9" id="KW-0119">Carbohydrate metabolism</keyword>
<evidence type="ECO:0000256" key="6">
    <source>
        <dbReference type="ARBA" id="ARBA00022490"/>
    </source>
</evidence>
<reference evidence="14 15" key="1">
    <citation type="submission" date="2024-06" db="EMBL/GenBank/DDBJ databases">
        <title>A chromosome-level genome assembly of beet webworm, Loxostege sticticalis.</title>
        <authorList>
            <person name="Zhang Y."/>
        </authorList>
    </citation>
    <scope>NUCLEOTIDE SEQUENCE [LARGE SCALE GENOMIC DNA]</scope>
    <source>
        <strain evidence="14">AQ028</strain>
        <tissue evidence="14">Male pupae</tissue>
    </source>
</reference>
<proteinExistence type="inferred from homology"/>
<dbReference type="InterPro" id="IPR013785">
    <property type="entry name" value="Aldolase_TIM"/>
</dbReference>
<evidence type="ECO:0000256" key="7">
    <source>
        <dbReference type="ARBA" id="ARBA00023239"/>
    </source>
</evidence>
<accession>A0ABD0SI07</accession>
<organism evidence="14 15">
    <name type="scientific">Loxostege sticticalis</name>
    <name type="common">Beet webworm moth</name>
    <dbReference type="NCBI Taxonomy" id="481309"/>
    <lineage>
        <taxon>Eukaryota</taxon>
        <taxon>Metazoa</taxon>
        <taxon>Ecdysozoa</taxon>
        <taxon>Arthropoda</taxon>
        <taxon>Hexapoda</taxon>
        <taxon>Insecta</taxon>
        <taxon>Pterygota</taxon>
        <taxon>Neoptera</taxon>
        <taxon>Endopterygota</taxon>
        <taxon>Lepidoptera</taxon>
        <taxon>Glossata</taxon>
        <taxon>Ditrysia</taxon>
        <taxon>Pyraloidea</taxon>
        <taxon>Crambidae</taxon>
        <taxon>Pyraustinae</taxon>
        <taxon>Loxostege</taxon>
    </lineage>
</organism>
<evidence type="ECO:0000256" key="11">
    <source>
        <dbReference type="PIRNR" id="PIRNR001365"/>
    </source>
</evidence>
<keyword evidence="8" id="KW-0704">Schiff base</keyword>
<dbReference type="GO" id="GO:0008747">
    <property type="term" value="F:N-acetylneuraminate lyase activity"/>
    <property type="evidence" value="ECO:0007669"/>
    <property type="project" value="UniProtKB-EC"/>
</dbReference>
<dbReference type="PANTHER" id="PTHR12128:SF21">
    <property type="entry name" value="N-ACETYLNEURAMINATE LYASE"/>
    <property type="match status" value="1"/>
</dbReference>
<name>A0ABD0SI07_LOXSC</name>
<dbReference type="InterPro" id="IPR020624">
    <property type="entry name" value="Schiff_base-form_aldolases_CS"/>
</dbReference>
<dbReference type="EMBL" id="JBEDNZ010000020">
    <property type="protein sequence ID" value="KAL0819474.1"/>
    <property type="molecule type" value="Genomic_DNA"/>
</dbReference>
<keyword evidence="7 11" id="KW-0456">Lyase</keyword>
<dbReference type="PROSITE" id="PS00665">
    <property type="entry name" value="DHDPS_1"/>
    <property type="match status" value="1"/>
</dbReference>
<sequence length="301" mass="32678">MVNFDIKGIIAPVFTPAYHDGSVNLGVIPEYAAYLNRHRVDGVLIGGTTGEFVTLSLDERKELLGAWIEEAKPLGLKVVAQVGGVPLPDVIAMAKYASHINADAIMTLPELYFKPKTSEQLVDYLELVSQAAPSLPLIYYHFPMMSGVDFNMAEVFKLASSRIPNFKGMKADLGVAVQVADYLQEDQRIFIANHLLAPSALLGHDSSIATVTNLFPDIVHDVVESTKASDVTIARNAQEKLNRLVAAIASQGEFVPSMKAAMELISGIQVGPPRQPLAPLDQLRRSRLADNLKNLGVEFAS</sequence>
<dbReference type="InterPro" id="IPR002220">
    <property type="entry name" value="DapA-like"/>
</dbReference>
<comment type="caution">
    <text evidence="14">The sequence shown here is derived from an EMBL/GenBank/DDBJ whole genome shotgun (WGS) entry which is preliminary data.</text>
</comment>
<comment type="pathway">
    <text evidence="2">Amino-sugar metabolism; N-acetylneuraminate degradation.</text>
</comment>
<evidence type="ECO:0000256" key="12">
    <source>
        <dbReference type="PIRSR" id="PIRSR001365-1"/>
    </source>
</evidence>
<evidence type="ECO:0000313" key="15">
    <source>
        <dbReference type="Proteomes" id="UP001549921"/>
    </source>
</evidence>
<comment type="similarity">
    <text evidence="3">Belongs to the DapA family. NanA subfamily.</text>
</comment>
<evidence type="ECO:0000256" key="4">
    <source>
        <dbReference type="ARBA" id="ARBA00011881"/>
    </source>
</evidence>
<protein>
    <recommendedName>
        <fullName evidence="5">N-acetylneuraminate lyase</fullName>
        <ecNumber evidence="5">4.1.3.3</ecNumber>
    </recommendedName>
</protein>
<dbReference type="EC" id="4.1.3.3" evidence="5"/>
<keyword evidence="6" id="KW-0963">Cytoplasm</keyword>
<evidence type="ECO:0000256" key="1">
    <source>
        <dbReference type="ARBA" id="ARBA00004496"/>
    </source>
</evidence>
<evidence type="ECO:0000256" key="5">
    <source>
        <dbReference type="ARBA" id="ARBA00012911"/>
    </source>
</evidence>
<dbReference type="Gene3D" id="3.20.20.70">
    <property type="entry name" value="Aldolase class I"/>
    <property type="match status" value="1"/>
</dbReference>
<feature type="active site" description="Schiff-base intermediate with substrate" evidence="12">
    <location>
        <position position="170"/>
    </location>
</feature>
<dbReference type="SMART" id="SM01130">
    <property type="entry name" value="DHDPS"/>
    <property type="match status" value="1"/>
</dbReference>